<feature type="signal peptide" evidence="2">
    <location>
        <begin position="1"/>
        <end position="23"/>
    </location>
</feature>
<evidence type="ECO:0000256" key="2">
    <source>
        <dbReference type="SAM" id="SignalP"/>
    </source>
</evidence>
<sequence length="111" mass="11905">MAPSTPVVAGLVLFLLGFCLVDSRSVYDHHHHSVVANGRWLLQAAPAVTIDCGAKCSVRCSKSWKPKMCNKMCGVCCSKCNCVPPGTSAETRAMCPCYATMTNPRGKLKCP</sequence>
<dbReference type="AlphaFoldDB" id="A0A4S8JIY4"/>
<organism evidence="3 4">
    <name type="scientific">Musa balbisiana</name>
    <name type="common">Banana</name>
    <dbReference type="NCBI Taxonomy" id="52838"/>
    <lineage>
        <taxon>Eukaryota</taxon>
        <taxon>Viridiplantae</taxon>
        <taxon>Streptophyta</taxon>
        <taxon>Embryophyta</taxon>
        <taxon>Tracheophyta</taxon>
        <taxon>Spermatophyta</taxon>
        <taxon>Magnoliopsida</taxon>
        <taxon>Liliopsida</taxon>
        <taxon>Zingiberales</taxon>
        <taxon>Musaceae</taxon>
        <taxon>Musa</taxon>
    </lineage>
</organism>
<gene>
    <name evidence="3" type="ORF">C4D60_Mb07t24360</name>
</gene>
<dbReference type="PANTHER" id="PTHR23201:SF80">
    <property type="entry name" value="OS06G0729400 PROTEIN"/>
    <property type="match status" value="1"/>
</dbReference>
<accession>A0A4S8JIY4</accession>
<comment type="caution">
    <text evidence="3">The sequence shown here is derived from an EMBL/GenBank/DDBJ whole genome shotgun (WGS) entry which is preliminary data.</text>
</comment>
<protein>
    <submittedName>
        <fullName evidence="3">Uncharacterized protein</fullName>
    </submittedName>
</protein>
<feature type="chain" id="PRO_5020208811" evidence="2">
    <location>
        <begin position="24"/>
        <end position="111"/>
    </location>
</feature>
<dbReference type="Pfam" id="PF02704">
    <property type="entry name" value="GASA"/>
    <property type="match status" value="1"/>
</dbReference>
<evidence type="ECO:0000256" key="1">
    <source>
        <dbReference type="ARBA" id="ARBA00010582"/>
    </source>
</evidence>
<dbReference type="InterPro" id="IPR003854">
    <property type="entry name" value="GASA"/>
</dbReference>
<keyword evidence="4" id="KW-1185">Reference proteome</keyword>
<dbReference type="Proteomes" id="UP000317650">
    <property type="component" value="Chromosome 7"/>
</dbReference>
<comment type="similarity">
    <text evidence="1">Belongs to the GASA family.</text>
</comment>
<dbReference type="PANTHER" id="PTHR23201">
    <property type="entry name" value="EXTENSIN, PROLINE-RICH PROTEIN"/>
    <property type="match status" value="1"/>
</dbReference>
<reference evidence="3 4" key="1">
    <citation type="journal article" date="2019" name="Nat. Plants">
        <title>Genome sequencing of Musa balbisiana reveals subgenome evolution and function divergence in polyploid bananas.</title>
        <authorList>
            <person name="Yao X."/>
        </authorList>
    </citation>
    <scope>NUCLEOTIDE SEQUENCE [LARGE SCALE GENOMIC DNA]</scope>
    <source>
        <strain evidence="4">cv. DH-PKW</strain>
        <tissue evidence="3">Leaves</tissue>
    </source>
</reference>
<name>A0A4S8JIY4_MUSBA</name>
<keyword evidence="2" id="KW-0732">Signal</keyword>
<evidence type="ECO:0000313" key="3">
    <source>
        <dbReference type="EMBL" id="THU61539.1"/>
    </source>
</evidence>
<dbReference type="EMBL" id="PYDT01000005">
    <property type="protein sequence ID" value="THU61539.1"/>
    <property type="molecule type" value="Genomic_DNA"/>
</dbReference>
<evidence type="ECO:0000313" key="4">
    <source>
        <dbReference type="Proteomes" id="UP000317650"/>
    </source>
</evidence>
<proteinExistence type="inferred from homology"/>